<feature type="compositionally biased region" description="Basic and acidic residues" evidence="1">
    <location>
        <begin position="70"/>
        <end position="83"/>
    </location>
</feature>
<sequence length="596" mass="67365">MDNVKHQDNMNGFNWERAQQRRTAGLTNATGGRPKDRAIKKGGEQEKGTPHKFSRARSVWRQSALPTHATHSDNKRNTPDWRKKGAQTSQNKADGWIVGNNQGSQRTEDSWASKDDIQGNKNTGDGWTMKDDNQGDKNTDNGWTASSSVQKPVTGNGLVVSDAKPTSLPKFHPIRADNRYRQQKSHPCGGSTNIKLSDLRAMQNGILKSAKITHCEYAGSYNWLDNSVPTILIPGAPPVWTPIRGPHQLKQDKGKYFRDQNSARWRKHPLEPAIRAVLDYNPKFDPEDIDVVTCAGILGSLFKFASSVPWTFGFDMEKVGKTVFIVRREKKPDEIIEGVYGYGHTFPEANTSWDTSVKNSVSHQRIIRYRFAGLNLLVRYEADGYFPNMVHKLDELFEVIGRDAKTSDVDSLVDATKKHQVTETRATEHSTLQIRQAGSIVPQEALFDIKTRHKDNEIDMLVQLPRLWARQMKNFVLAYHQNGFFGEKTIIQDLSTDIEKWEDANQSTLSLVAVGLKRLITEINKSETSRLEGWRSRDGPLVLRAQDDESKSVLPADLTSKWEGTHSETEEEEDGPPSEDEWDFVDPKGKDLLLDY</sequence>
<accession>C4JPR0</accession>
<dbReference type="EMBL" id="CH476616">
    <property type="protein sequence ID" value="EEP79707.1"/>
    <property type="molecule type" value="Genomic_DNA"/>
</dbReference>
<evidence type="ECO:0000313" key="2">
    <source>
        <dbReference type="EMBL" id="EEP79707.1"/>
    </source>
</evidence>
<feature type="compositionally biased region" description="Polar residues" evidence="1">
    <location>
        <begin position="140"/>
        <end position="153"/>
    </location>
</feature>
<feature type="compositionally biased region" description="Basic and acidic residues" evidence="1">
    <location>
        <begin position="106"/>
        <end position="118"/>
    </location>
</feature>
<dbReference type="KEGG" id="ure:UREG_04553"/>
<dbReference type="STRING" id="336963.C4JPR0"/>
<feature type="compositionally biased region" description="Basic and acidic residues" evidence="1">
    <location>
        <begin position="585"/>
        <end position="596"/>
    </location>
</feature>
<dbReference type="RefSeq" id="XP_002545036.1">
    <property type="nucleotide sequence ID" value="XM_002544990.1"/>
</dbReference>
<organism evidence="2 3">
    <name type="scientific">Uncinocarpus reesii (strain UAMH 1704)</name>
    <dbReference type="NCBI Taxonomy" id="336963"/>
    <lineage>
        <taxon>Eukaryota</taxon>
        <taxon>Fungi</taxon>
        <taxon>Dikarya</taxon>
        <taxon>Ascomycota</taxon>
        <taxon>Pezizomycotina</taxon>
        <taxon>Eurotiomycetes</taxon>
        <taxon>Eurotiomycetidae</taxon>
        <taxon>Onygenales</taxon>
        <taxon>Onygenaceae</taxon>
        <taxon>Uncinocarpus</taxon>
    </lineage>
</organism>
<gene>
    <name evidence="2" type="ORF">UREG_04553</name>
</gene>
<feature type="compositionally biased region" description="Polar residues" evidence="1">
    <location>
        <begin position="21"/>
        <end position="30"/>
    </location>
</feature>
<evidence type="ECO:0008006" key="4">
    <source>
        <dbReference type="Google" id="ProtNLM"/>
    </source>
</evidence>
<dbReference type="PANTHER" id="PTHR35179:SF2">
    <property type="entry name" value="START DOMAIN-CONTAINING PROTEIN"/>
    <property type="match status" value="1"/>
</dbReference>
<proteinExistence type="predicted"/>
<dbReference type="HOGENOM" id="CLU_030046_1_0_1"/>
<dbReference type="GeneID" id="8440750"/>
<dbReference type="OrthoDB" id="5393654at2759"/>
<reference evidence="3" key="1">
    <citation type="journal article" date="2009" name="Genome Res.">
        <title>Comparative genomic analyses of the human fungal pathogens Coccidioides and their relatives.</title>
        <authorList>
            <person name="Sharpton T.J."/>
            <person name="Stajich J.E."/>
            <person name="Rounsley S.D."/>
            <person name="Gardner M.J."/>
            <person name="Wortman J.R."/>
            <person name="Jordar V.S."/>
            <person name="Maiti R."/>
            <person name="Kodira C.D."/>
            <person name="Neafsey D.E."/>
            <person name="Zeng Q."/>
            <person name="Hung C.-Y."/>
            <person name="McMahan C."/>
            <person name="Muszewska A."/>
            <person name="Grynberg M."/>
            <person name="Mandel M.A."/>
            <person name="Kellner E.M."/>
            <person name="Barker B.M."/>
            <person name="Galgiani J.N."/>
            <person name="Orbach M.J."/>
            <person name="Kirkland T.N."/>
            <person name="Cole G.T."/>
            <person name="Henn M.R."/>
            <person name="Birren B.W."/>
            <person name="Taylor J.W."/>
        </authorList>
    </citation>
    <scope>NUCLEOTIDE SEQUENCE [LARGE SCALE GENOMIC DNA]</scope>
    <source>
        <strain evidence="3">UAMH 1704</strain>
    </source>
</reference>
<dbReference type="AlphaFoldDB" id="C4JPR0"/>
<feature type="compositionally biased region" description="Basic and acidic residues" evidence="1">
    <location>
        <begin position="33"/>
        <end position="49"/>
    </location>
</feature>
<protein>
    <recommendedName>
        <fullName evidence="4">Geranylgeranyl pyrophosphate synthetase</fullName>
    </recommendedName>
</protein>
<feature type="region of interest" description="Disordered" evidence="1">
    <location>
        <begin position="549"/>
        <end position="596"/>
    </location>
</feature>
<feature type="compositionally biased region" description="Basic and acidic residues" evidence="1">
    <location>
        <begin position="128"/>
        <end position="139"/>
    </location>
</feature>
<feature type="region of interest" description="Disordered" evidence="1">
    <location>
        <begin position="1"/>
        <end position="192"/>
    </location>
</feature>
<dbReference type="VEuPathDB" id="FungiDB:UREG_04553"/>
<evidence type="ECO:0000313" key="3">
    <source>
        <dbReference type="Proteomes" id="UP000002058"/>
    </source>
</evidence>
<evidence type="ECO:0000256" key="1">
    <source>
        <dbReference type="SAM" id="MobiDB-lite"/>
    </source>
</evidence>
<dbReference type="PANTHER" id="PTHR35179">
    <property type="entry name" value="PROTEIN CBG02620"/>
    <property type="match status" value="1"/>
</dbReference>
<keyword evidence="3" id="KW-1185">Reference proteome</keyword>
<feature type="compositionally biased region" description="Acidic residues" evidence="1">
    <location>
        <begin position="569"/>
        <end position="584"/>
    </location>
</feature>
<name>C4JPR0_UNCRE</name>
<dbReference type="InParanoid" id="C4JPR0"/>
<dbReference type="Proteomes" id="UP000002058">
    <property type="component" value="Unassembled WGS sequence"/>
</dbReference>
<dbReference type="eggNOG" id="ENOG502QRQN">
    <property type="taxonomic scope" value="Eukaryota"/>
</dbReference>